<evidence type="ECO:0000256" key="8">
    <source>
        <dbReference type="ARBA" id="ARBA00023014"/>
    </source>
</evidence>
<feature type="domain" description="4Fe-4S ferredoxin-type" evidence="9">
    <location>
        <begin position="24"/>
        <end position="53"/>
    </location>
</feature>
<keyword evidence="5" id="KW-0285">Flavoprotein</keyword>
<dbReference type="InterPro" id="IPR036188">
    <property type="entry name" value="FAD/NAD-bd_sf"/>
</dbReference>
<dbReference type="EMBL" id="JACDUS010000004">
    <property type="protein sequence ID" value="MBA2881568.1"/>
    <property type="molecule type" value="Genomic_DNA"/>
</dbReference>
<evidence type="ECO:0000256" key="7">
    <source>
        <dbReference type="ARBA" id="ARBA00023004"/>
    </source>
</evidence>
<dbReference type="InterPro" id="IPR017896">
    <property type="entry name" value="4Fe4S_Fe-S-bd"/>
</dbReference>
<dbReference type="GO" id="GO:0051912">
    <property type="term" value="F:CoB--CoM heterodisulfide reductase activity"/>
    <property type="evidence" value="ECO:0007669"/>
    <property type="project" value="UniProtKB-EC"/>
</dbReference>
<accession>A0A7W0HKU1</accession>
<keyword evidence="11" id="KW-1185">Reference proteome</keyword>
<sequence>MLTLSEVNSISGEEGDFEVSITSHPRYVDVDKCIACGLCAEKCPKKVPNEYDGSLANRKAIYVQYAQAVPLKYAIDPEHCIKLNKGKCGICEKKCPTGAINYEDTKKEISLNVGAVVLSQGSETFDPAVHDTFGYKKYPNIVTSLEFERILSASGPYGGHLVRPSDKQEPEKIAWLQCIGSRDEHMGARGYCSAVCCTYAVKEAMLAKEHCKHDLDTAIFYIDIRTNGKDFEKYYNRAKDEMGVRFVKSKVTGAPPVDGTGKHLIRYIDESGKRCEEEFDMVVLSVGLGATARGAELGRKLGIELNHYNFAASSSFAPVSSSVAGIYVCGAFQGPKDIPSSVIDSSAAAGVVGSRLSNARWTRTRAKEMPKEKNVIGDPPRIGVFVCCCGTNIAGVVDVPNVVEYAKTLPGVVYAEQNMFSCSQDSQDKMAQVIQDQGLNRIVVAACTPKTHEPLFQETLQNAGINKYLFEMVNIRNQDSWVHKNNPEAATQKARDLVGMSVAKAARIEPLKEPVLEINQRAMVIGGGVAGMTAAENMALQGYGVDLVERDTVLGGNARNLPETWRGEDVQEFISGLAGRIESNANIAVHLNSTIKNVDGFVGDFKTTIESHGQQSTLEHGVAVIASGASEYKPVDQYLYGKDQRVITGQELQKRLVDNDPSIGRANCAVFIQCVGSRIAERPYCSKLCCTQSIKSALELKKRKPEMDVFVLYRDMRPYGLREDLYREARAGGIKFVRYDFDKGLAVEAEDNTLKIGFRDLALRRSMSLSPDLVVLASAVVREKNDPLARFFKVTQNDDGFFVEAHLKLRPVDFATDGVFLCGLAHGPKPLDESIAQAQAAAARAVTLLSAKNISVSGTVAQVTPSLCASCGVCVSVCPYSAPRISEKTDKAEIQSALCKGCGLCVASCRSGAIELKGFGNGQIMSMIDASMAN</sequence>
<evidence type="ECO:0000256" key="4">
    <source>
        <dbReference type="ARBA" id="ARBA00022723"/>
    </source>
</evidence>
<keyword evidence="6 10" id="KW-0560">Oxidoreductase</keyword>
<feature type="domain" description="4Fe-4S ferredoxin-type" evidence="9">
    <location>
        <begin position="859"/>
        <end position="888"/>
    </location>
</feature>
<comment type="similarity">
    <text evidence="2">Belongs to the HdrA family.</text>
</comment>
<name>A0A7W0HKU1_9BACT</name>
<evidence type="ECO:0000256" key="3">
    <source>
        <dbReference type="ARBA" id="ARBA00022485"/>
    </source>
</evidence>
<organism evidence="10 11">
    <name type="scientific">Desulfosalsimonas propionicica</name>
    <dbReference type="NCBI Taxonomy" id="332175"/>
    <lineage>
        <taxon>Bacteria</taxon>
        <taxon>Pseudomonadati</taxon>
        <taxon>Thermodesulfobacteriota</taxon>
        <taxon>Desulfobacteria</taxon>
        <taxon>Desulfobacterales</taxon>
        <taxon>Desulfosalsimonadaceae</taxon>
        <taxon>Desulfosalsimonas</taxon>
    </lineage>
</organism>
<dbReference type="SUPFAM" id="SSF51971">
    <property type="entry name" value="Nucleotide-binding domain"/>
    <property type="match status" value="1"/>
</dbReference>
<dbReference type="PANTHER" id="PTHR43498:SF1">
    <property type="entry name" value="COB--COM HETERODISULFIDE REDUCTASE IRON-SULFUR SUBUNIT A"/>
    <property type="match status" value="1"/>
</dbReference>
<dbReference type="Pfam" id="PF07992">
    <property type="entry name" value="Pyr_redox_2"/>
    <property type="match status" value="1"/>
</dbReference>
<dbReference type="PROSITE" id="PS51379">
    <property type="entry name" value="4FE4S_FER_2"/>
    <property type="match status" value="4"/>
</dbReference>
<dbReference type="EC" id="1.8.98.1" evidence="10"/>
<evidence type="ECO:0000256" key="1">
    <source>
        <dbReference type="ARBA" id="ARBA00001974"/>
    </source>
</evidence>
<gene>
    <name evidence="10" type="ORF">HNR65_001895</name>
</gene>
<evidence type="ECO:0000256" key="6">
    <source>
        <dbReference type="ARBA" id="ARBA00023002"/>
    </source>
</evidence>
<dbReference type="PANTHER" id="PTHR43498">
    <property type="entry name" value="FERREDOXIN:COB-COM HETERODISULFIDE REDUCTASE SUBUNIT A"/>
    <property type="match status" value="1"/>
</dbReference>
<comment type="caution">
    <text evidence="10">The sequence shown here is derived from an EMBL/GenBank/DDBJ whole genome shotgun (WGS) entry which is preliminary data.</text>
</comment>
<dbReference type="Gene3D" id="3.40.50.720">
    <property type="entry name" value="NAD(P)-binding Rossmann-like Domain"/>
    <property type="match status" value="1"/>
</dbReference>
<evidence type="ECO:0000313" key="10">
    <source>
        <dbReference type="EMBL" id="MBA2881568.1"/>
    </source>
</evidence>
<dbReference type="Gene3D" id="3.30.70.20">
    <property type="match status" value="2"/>
</dbReference>
<reference evidence="10 11" key="1">
    <citation type="submission" date="2020-07" db="EMBL/GenBank/DDBJ databases">
        <title>Genomic Encyclopedia of Type Strains, Phase IV (KMG-IV): sequencing the most valuable type-strain genomes for metagenomic binning, comparative biology and taxonomic classification.</title>
        <authorList>
            <person name="Goeker M."/>
        </authorList>
    </citation>
    <scope>NUCLEOTIDE SEQUENCE [LARGE SCALE GENOMIC DNA]</scope>
    <source>
        <strain evidence="10 11">DSM 17721</strain>
    </source>
</reference>
<keyword evidence="3" id="KW-0004">4Fe-4S</keyword>
<dbReference type="SUPFAM" id="SSF51905">
    <property type="entry name" value="FAD/NAD(P)-binding domain"/>
    <property type="match status" value="1"/>
</dbReference>
<proteinExistence type="inferred from homology"/>
<dbReference type="Pfam" id="PF00037">
    <property type="entry name" value="Fer4"/>
    <property type="match status" value="1"/>
</dbReference>
<dbReference type="PROSITE" id="PS00198">
    <property type="entry name" value="4FE4S_FER_1"/>
    <property type="match status" value="2"/>
</dbReference>
<keyword evidence="7" id="KW-0408">Iron</keyword>
<keyword evidence="4" id="KW-0479">Metal-binding</keyword>
<evidence type="ECO:0000313" key="11">
    <source>
        <dbReference type="Proteomes" id="UP000525298"/>
    </source>
</evidence>
<dbReference type="InterPro" id="IPR017900">
    <property type="entry name" value="4Fe4S_Fe_S_CS"/>
</dbReference>
<keyword evidence="8" id="KW-0411">Iron-sulfur</keyword>
<dbReference type="SUPFAM" id="SSF54862">
    <property type="entry name" value="4Fe-4S ferredoxins"/>
    <property type="match status" value="2"/>
</dbReference>
<dbReference type="Pfam" id="PF12838">
    <property type="entry name" value="Fer4_7"/>
    <property type="match status" value="1"/>
</dbReference>
<dbReference type="GO" id="GO:0046872">
    <property type="term" value="F:metal ion binding"/>
    <property type="evidence" value="ECO:0007669"/>
    <property type="project" value="UniProtKB-KW"/>
</dbReference>
<keyword evidence="5" id="KW-0274">FAD</keyword>
<dbReference type="AlphaFoldDB" id="A0A7W0HKU1"/>
<dbReference type="GO" id="GO:0051539">
    <property type="term" value="F:4 iron, 4 sulfur cluster binding"/>
    <property type="evidence" value="ECO:0007669"/>
    <property type="project" value="UniProtKB-KW"/>
</dbReference>
<evidence type="ECO:0000256" key="5">
    <source>
        <dbReference type="ARBA" id="ARBA00022827"/>
    </source>
</evidence>
<evidence type="ECO:0000259" key="9">
    <source>
        <dbReference type="PROSITE" id="PS51379"/>
    </source>
</evidence>
<dbReference type="InterPro" id="IPR039650">
    <property type="entry name" value="HdrA-like"/>
</dbReference>
<protein>
    <submittedName>
        <fullName evidence="10">Heterodisulfide reductase subunit A</fullName>
        <ecNumber evidence="10">1.8.98.1</ecNumber>
    </submittedName>
</protein>
<dbReference type="InterPro" id="IPR023753">
    <property type="entry name" value="FAD/NAD-binding_dom"/>
</dbReference>
<feature type="domain" description="4Fe-4S ferredoxin-type" evidence="9">
    <location>
        <begin position="890"/>
        <end position="919"/>
    </location>
</feature>
<evidence type="ECO:0000256" key="2">
    <source>
        <dbReference type="ARBA" id="ARBA00006561"/>
    </source>
</evidence>
<comment type="cofactor">
    <cofactor evidence="1">
        <name>FAD</name>
        <dbReference type="ChEBI" id="CHEBI:57692"/>
    </cofactor>
</comment>
<dbReference type="Proteomes" id="UP000525298">
    <property type="component" value="Unassembled WGS sequence"/>
</dbReference>
<feature type="domain" description="4Fe-4S ferredoxin-type" evidence="9">
    <location>
        <begin position="71"/>
        <end position="105"/>
    </location>
</feature>